<keyword evidence="4" id="KW-0238">DNA-binding</keyword>
<evidence type="ECO:0000313" key="9">
    <source>
        <dbReference type="EMBL" id="MDE47043.1"/>
    </source>
</evidence>
<dbReference type="InterPro" id="IPR043404">
    <property type="entry name" value="ATAXIN1-like"/>
</dbReference>
<dbReference type="GO" id="GO:0003677">
    <property type="term" value="F:DNA binding"/>
    <property type="evidence" value="ECO:0007669"/>
    <property type="project" value="UniProtKB-KW"/>
</dbReference>
<protein>
    <submittedName>
        <fullName evidence="9">Ataxin-1-like</fullName>
    </submittedName>
</protein>
<proteinExistence type="predicted"/>
<comment type="subcellular location">
    <subcellularLocation>
        <location evidence="1">Nucleus</location>
    </subcellularLocation>
</comment>
<evidence type="ECO:0000256" key="7">
    <source>
        <dbReference type="SAM" id="MobiDB-lite"/>
    </source>
</evidence>
<dbReference type="PROSITE" id="PS51148">
    <property type="entry name" value="AXH"/>
    <property type="match status" value="1"/>
</dbReference>
<dbReference type="PANTHER" id="PTHR13392:SF13">
    <property type="entry name" value="AXH DOMAIN-CONTAINING PROTEIN"/>
    <property type="match status" value="1"/>
</dbReference>
<evidence type="ECO:0000256" key="5">
    <source>
        <dbReference type="ARBA" id="ARBA00023163"/>
    </source>
</evidence>
<keyword evidence="3" id="KW-0805">Transcription regulation</keyword>
<evidence type="ECO:0000256" key="4">
    <source>
        <dbReference type="ARBA" id="ARBA00023125"/>
    </source>
</evidence>
<gene>
    <name evidence="9" type="primary">Atxn1l</name>
    <name evidence="9" type="ORF">g.11093</name>
</gene>
<dbReference type="InterPro" id="IPR003652">
    <property type="entry name" value="Ataxin_AXH_dom"/>
</dbReference>
<keyword evidence="5" id="KW-0804">Transcription</keyword>
<dbReference type="AlphaFoldDB" id="A0A6G1SAS8"/>
<dbReference type="GO" id="GO:0006355">
    <property type="term" value="P:regulation of DNA-templated transcription"/>
    <property type="evidence" value="ECO:0007669"/>
    <property type="project" value="InterPro"/>
</dbReference>
<dbReference type="EMBL" id="GGYP01002272">
    <property type="protein sequence ID" value="MDE47043.1"/>
    <property type="molecule type" value="Transcribed_RNA"/>
</dbReference>
<reference evidence="9" key="1">
    <citation type="submission" date="2018-10" db="EMBL/GenBank/DDBJ databases">
        <title>Transcriptome assembly of Aceria tosichella (Wheat curl mite) Type 2.</title>
        <authorList>
            <person name="Scully E.D."/>
            <person name="Geib S.M."/>
            <person name="Palmer N.A."/>
            <person name="Gupta A.K."/>
            <person name="Sarath G."/>
            <person name="Tatineni S."/>
        </authorList>
    </citation>
    <scope>NUCLEOTIDE SEQUENCE</scope>
    <source>
        <strain evidence="9">LincolnNE</strain>
    </source>
</reference>
<dbReference type="InterPro" id="IPR036096">
    <property type="entry name" value="Ataxin_AXH_dom_sf"/>
</dbReference>
<evidence type="ECO:0000256" key="3">
    <source>
        <dbReference type="ARBA" id="ARBA00023015"/>
    </source>
</evidence>
<evidence type="ECO:0000256" key="1">
    <source>
        <dbReference type="ARBA" id="ARBA00004123"/>
    </source>
</evidence>
<keyword evidence="2" id="KW-0678">Repressor</keyword>
<feature type="region of interest" description="Disordered" evidence="7">
    <location>
        <begin position="95"/>
        <end position="147"/>
    </location>
</feature>
<accession>A0A6G1SAS8</accession>
<evidence type="ECO:0000256" key="6">
    <source>
        <dbReference type="ARBA" id="ARBA00023242"/>
    </source>
</evidence>
<organism evidence="9">
    <name type="scientific">Aceria tosichella</name>
    <name type="common">wheat curl mite</name>
    <dbReference type="NCBI Taxonomy" id="561515"/>
    <lineage>
        <taxon>Eukaryota</taxon>
        <taxon>Metazoa</taxon>
        <taxon>Ecdysozoa</taxon>
        <taxon>Arthropoda</taxon>
        <taxon>Chelicerata</taxon>
        <taxon>Arachnida</taxon>
        <taxon>Acari</taxon>
        <taxon>Acariformes</taxon>
        <taxon>Trombidiformes</taxon>
        <taxon>Prostigmata</taxon>
        <taxon>Eupodina</taxon>
        <taxon>Eriophyoidea</taxon>
        <taxon>Eriophyidae</taxon>
        <taxon>Eriophyinae</taxon>
        <taxon>Aceriini</taxon>
        <taxon>Aceria</taxon>
    </lineage>
</organism>
<sequence>MQYPEIQFYRGSLVRLASGQLKQVEDLSSDDFIESARMHPKSTPRMKTNAGDDYDEDEEEIDVELDVVTTHDDNQDFYIDSSVVRDFLEVGPIQQQANQRLPASTSPASSTNSLNNQDQHNNNHHSQAYSLPSTSSTSSSSNSLQSSSSSCISPPVLMPQILSTASPTASQTVLIKFFLESSRSVVFIEVPIEHPFFVFHRGWSSWNPQRTYDKFGLKCRKLKIGDTCISLIRRKQNQNQQQDSDQCNILFSSIKINE</sequence>
<dbReference type="PANTHER" id="PTHR13392">
    <property type="entry name" value="ATAXIN 1"/>
    <property type="match status" value="1"/>
</dbReference>
<dbReference type="GO" id="GO:0005634">
    <property type="term" value="C:nucleus"/>
    <property type="evidence" value="ECO:0007669"/>
    <property type="project" value="UniProtKB-SubCell"/>
</dbReference>
<dbReference type="SMART" id="SM00536">
    <property type="entry name" value="AXH"/>
    <property type="match status" value="1"/>
</dbReference>
<dbReference type="SUPFAM" id="SSF102031">
    <property type="entry name" value="AXH domain"/>
    <property type="match status" value="2"/>
</dbReference>
<dbReference type="Pfam" id="PF08517">
    <property type="entry name" value="AXH"/>
    <property type="match status" value="1"/>
</dbReference>
<evidence type="ECO:0000256" key="2">
    <source>
        <dbReference type="ARBA" id="ARBA00022491"/>
    </source>
</evidence>
<keyword evidence="6" id="KW-0539">Nucleus</keyword>
<name>A0A6G1SAS8_9ACAR</name>
<feature type="compositionally biased region" description="Low complexity" evidence="7">
    <location>
        <begin position="101"/>
        <end position="147"/>
    </location>
</feature>
<evidence type="ECO:0000259" key="8">
    <source>
        <dbReference type="PROSITE" id="PS51148"/>
    </source>
</evidence>
<feature type="domain" description="AXH" evidence="8">
    <location>
        <begin position="1"/>
        <end position="239"/>
    </location>
</feature>
<dbReference type="GO" id="GO:0003723">
    <property type="term" value="F:RNA binding"/>
    <property type="evidence" value="ECO:0007669"/>
    <property type="project" value="InterPro"/>
</dbReference>